<comment type="similarity">
    <text evidence="7">Belongs to the class I-like SAM-binding methyltransferase superfamily. TrmB family.</text>
</comment>
<dbReference type="EMBL" id="RQZF01000013">
    <property type="protein sequence ID" value="RRC94559.1"/>
    <property type="molecule type" value="Genomic_DNA"/>
</dbReference>
<dbReference type="SUPFAM" id="SSF53335">
    <property type="entry name" value="S-adenosyl-L-methionine-dependent methyltransferases"/>
    <property type="match status" value="1"/>
</dbReference>
<feature type="binding site" evidence="7">
    <location>
        <position position="114"/>
    </location>
    <ligand>
        <name>S-adenosyl-L-methionine</name>
        <dbReference type="ChEBI" id="CHEBI:59789"/>
    </ligand>
</feature>
<dbReference type="InterPro" id="IPR029063">
    <property type="entry name" value="SAM-dependent_MTases_sf"/>
</dbReference>
<feature type="binding site" evidence="7">
    <location>
        <position position="193"/>
    </location>
    <ligand>
        <name>substrate</name>
    </ligand>
</feature>
<protein>
    <recommendedName>
        <fullName evidence="7">tRNA (guanine-N(7)-)-methyltransferase</fullName>
        <ecNumber evidence="7">2.1.1.33</ecNumber>
    </recommendedName>
    <alternativeName>
        <fullName evidence="7">tRNA (guanine(46)-N(7))-methyltransferase</fullName>
    </alternativeName>
    <alternativeName>
        <fullName evidence="7">tRNA(m7G46)-methyltransferase</fullName>
    </alternativeName>
</protein>
<organism evidence="9 10">
    <name type="scientific">Schaalia canis</name>
    <dbReference type="NCBI Taxonomy" id="100469"/>
    <lineage>
        <taxon>Bacteria</taxon>
        <taxon>Bacillati</taxon>
        <taxon>Actinomycetota</taxon>
        <taxon>Actinomycetes</taxon>
        <taxon>Actinomycetales</taxon>
        <taxon>Actinomycetaceae</taxon>
        <taxon>Schaalia</taxon>
    </lineage>
</organism>
<dbReference type="Pfam" id="PF02390">
    <property type="entry name" value="Methyltransf_4"/>
    <property type="match status" value="1"/>
</dbReference>
<dbReference type="HAMAP" id="MF_01057">
    <property type="entry name" value="tRNA_methyltr_TrmB"/>
    <property type="match status" value="1"/>
</dbReference>
<evidence type="ECO:0000313" key="9">
    <source>
        <dbReference type="EMBL" id="RRC94559.1"/>
    </source>
</evidence>
<dbReference type="GO" id="GO:0008176">
    <property type="term" value="F:tRNA (guanine(46)-N7)-methyltransferase activity"/>
    <property type="evidence" value="ECO:0007669"/>
    <property type="project" value="UniProtKB-UniRule"/>
</dbReference>
<feature type="compositionally biased region" description="Basic and acidic residues" evidence="8">
    <location>
        <begin position="247"/>
        <end position="261"/>
    </location>
</feature>
<comment type="caution">
    <text evidence="7">Lacks conserved residue(s) required for the propagation of feature annotation.</text>
</comment>
<feature type="binding site" evidence="7">
    <location>
        <begin position="274"/>
        <end position="277"/>
    </location>
    <ligand>
        <name>substrate</name>
    </ligand>
</feature>
<dbReference type="RefSeq" id="WP_124872135.1">
    <property type="nucleotide sequence ID" value="NZ_RQZF01000013.1"/>
</dbReference>
<evidence type="ECO:0000256" key="5">
    <source>
        <dbReference type="ARBA" id="ARBA00022691"/>
    </source>
</evidence>
<evidence type="ECO:0000256" key="7">
    <source>
        <dbReference type="HAMAP-Rule" id="MF_01057"/>
    </source>
</evidence>
<dbReference type="Gene3D" id="3.40.50.150">
    <property type="entry name" value="Vaccinia Virus protein VP39"/>
    <property type="match status" value="1"/>
</dbReference>
<dbReference type="AlphaFoldDB" id="A0A3P1SBX4"/>
<dbReference type="EC" id="2.1.1.33" evidence="7"/>
<dbReference type="PANTHER" id="PTHR23417:SF14">
    <property type="entry name" value="PENTACOTRIPEPTIDE-REPEAT REGION OF PRORP DOMAIN-CONTAINING PROTEIN"/>
    <property type="match status" value="1"/>
</dbReference>
<comment type="catalytic activity">
    <reaction evidence="1 7">
        <text>guanosine(46) in tRNA + S-adenosyl-L-methionine = N(7)-methylguanosine(46) in tRNA + S-adenosyl-L-homocysteine</text>
        <dbReference type="Rhea" id="RHEA:42708"/>
        <dbReference type="Rhea" id="RHEA-COMP:10188"/>
        <dbReference type="Rhea" id="RHEA-COMP:10189"/>
        <dbReference type="ChEBI" id="CHEBI:57856"/>
        <dbReference type="ChEBI" id="CHEBI:59789"/>
        <dbReference type="ChEBI" id="CHEBI:74269"/>
        <dbReference type="ChEBI" id="CHEBI:74480"/>
        <dbReference type="EC" id="2.1.1.33"/>
    </reaction>
</comment>
<comment type="function">
    <text evidence="2 7">Catalyzes the formation of N(7)-methylguanine at position 46 (m7G46) in tRNA.</text>
</comment>
<keyword evidence="4 7" id="KW-0808">Transferase</keyword>
<comment type="pathway">
    <text evidence="7">tRNA modification; N(7)-methylguanine-tRNA biosynthesis.</text>
</comment>
<dbReference type="CDD" id="cd02440">
    <property type="entry name" value="AdoMet_MTases"/>
    <property type="match status" value="1"/>
</dbReference>
<keyword evidence="5 7" id="KW-0949">S-adenosyl-L-methionine</keyword>
<evidence type="ECO:0000313" key="10">
    <source>
        <dbReference type="Proteomes" id="UP000280444"/>
    </source>
</evidence>
<dbReference type="Proteomes" id="UP000280444">
    <property type="component" value="Unassembled WGS sequence"/>
</dbReference>
<reference evidence="9 10" key="1">
    <citation type="submission" date="2018-11" db="EMBL/GenBank/DDBJ databases">
        <title>Genomes From Bacteria Associated with the Canine Oral Cavity: a Test Case for Automated Genome-Based Taxonomic Assignment.</title>
        <authorList>
            <person name="Coil D.A."/>
            <person name="Jospin G."/>
            <person name="Darling A.E."/>
            <person name="Wallis C."/>
            <person name="Davis I.J."/>
            <person name="Harris S."/>
            <person name="Eisen J.A."/>
            <person name="Holcombe L.J."/>
            <person name="O'Flynn C."/>
        </authorList>
    </citation>
    <scope>NUCLEOTIDE SEQUENCE [LARGE SCALE GENOMIC DNA]</scope>
    <source>
        <strain evidence="9 10">OH770</strain>
    </source>
</reference>
<comment type="caution">
    <text evidence="9">The sequence shown here is derived from an EMBL/GenBank/DDBJ whole genome shotgun (WGS) entry which is preliminary data.</text>
</comment>
<keyword evidence="10" id="KW-1185">Reference proteome</keyword>
<feature type="region of interest" description="Disordered" evidence="8">
    <location>
        <begin position="1"/>
        <end position="49"/>
    </location>
</feature>
<name>A0A3P1SBX4_9ACTO</name>
<feature type="binding site" evidence="7">
    <location>
        <position position="189"/>
    </location>
    <ligand>
        <name>S-adenosyl-L-methionine</name>
        <dbReference type="ChEBI" id="CHEBI:59789"/>
    </ligand>
</feature>
<feature type="binding site" evidence="7">
    <location>
        <position position="139"/>
    </location>
    <ligand>
        <name>S-adenosyl-L-methionine</name>
        <dbReference type="ChEBI" id="CHEBI:59789"/>
    </ligand>
</feature>
<evidence type="ECO:0000256" key="6">
    <source>
        <dbReference type="ARBA" id="ARBA00022694"/>
    </source>
</evidence>
<dbReference type="GO" id="GO:0043527">
    <property type="term" value="C:tRNA methyltransferase complex"/>
    <property type="evidence" value="ECO:0007669"/>
    <property type="project" value="TreeGrafter"/>
</dbReference>
<evidence type="ECO:0000256" key="2">
    <source>
        <dbReference type="ARBA" id="ARBA00003015"/>
    </source>
</evidence>
<sequence length="307" mass="34213">MTGQHNDQGRAQEQAQTQESTLAPVADEGAELSPLHHVDSTPETGQDGDVFFARTKSFTRRQRAIPQNLERTMAQHAERYVVPVRRSVGWTTVAADFRIDPAELFGREAPLTIEIGPGTGEQVVAAAKRWPERNFLAFEVYQPGIAKLVSRAVAEGVTNVRVIEADAQQALPIVLPDASVDEIWTFFPDPWRKARHRKRRLVSDDFALEVSRLLVDGGVWRVATDWDDYAWQMRDVIEACPLLENPHAGERPDPNDPEGDRGGFAPRFEGRIVTHFETRGHDAGRVAHDVVGVRLPRGAEHAPTVSE</sequence>
<accession>A0A3P1SBX4</accession>
<dbReference type="UniPathway" id="UPA00989"/>
<evidence type="ECO:0000256" key="1">
    <source>
        <dbReference type="ARBA" id="ARBA00000142"/>
    </source>
</evidence>
<feature type="compositionally biased region" description="Polar residues" evidence="8">
    <location>
        <begin position="1"/>
        <end position="21"/>
    </location>
</feature>
<proteinExistence type="inferred from homology"/>
<dbReference type="InterPro" id="IPR003358">
    <property type="entry name" value="tRNA_(Gua-N-7)_MeTrfase_Trmb"/>
</dbReference>
<dbReference type="PANTHER" id="PTHR23417">
    <property type="entry name" value="3-DEOXY-D-MANNO-OCTULOSONIC-ACID TRANSFERASE/TRNA GUANINE-N 7 - -METHYLTRANSFERASE"/>
    <property type="match status" value="1"/>
</dbReference>
<feature type="binding site" evidence="7">
    <location>
        <position position="225"/>
    </location>
    <ligand>
        <name>substrate</name>
    </ligand>
</feature>
<dbReference type="OrthoDB" id="9802090at2"/>
<feature type="region of interest" description="Disordered" evidence="8">
    <location>
        <begin position="244"/>
        <end position="264"/>
    </location>
</feature>
<evidence type="ECO:0000256" key="4">
    <source>
        <dbReference type="ARBA" id="ARBA00022679"/>
    </source>
</evidence>
<dbReference type="InterPro" id="IPR055361">
    <property type="entry name" value="tRNA_methyltr_TrmB_bact"/>
</dbReference>
<dbReference type="PROSITE" id="PS51625">
    <property type="entry name" value="SAM_MT_TRMB"/>
    <property type="match status" value="1"/>
</dbReference>
<feature type="binding site" evidence="7">
    <location>
        <position position="166"/>
    </location>
    <ligand>
        <name>S-adenosyl-L-methionine</name>
        <dbReference type="ChEBI" id="CHEBI:59789"/>
    </ligand>
</feature>
<keyword evidence="6 7" id="KW-0819">tRNA processing</keyword>
<gene>
    <name evidence="7 9" type="primary">trmB</name>
    <name evidence="9" type="ORF">EII11_09610</name>
</gene>
<keyword evidence="3 7" id="KW-0489">Methyltransferase</keyword>
<dbReference type="NCBIfam" id="TIGR00091">
    <property type="entry name" value="tRNA (guanosine(46)-N7)-methyltransferase TrmB"/>
    <property type="match status" value="1"/>
</dbReference>
<evidence type="ECO:0000256" key="8">
    <source>
        <dbReference type="SAM" id="MobiDB-lite"/>
    </source>
</evidence>
<evidence type="ECO:0000256" key="3">
    <source>
        <dbReference type="ARBA" id="ARBA00022603"/>
    </source>
</evidence>